<evidence type="ECO:0000259" key="1">
    <source>
        <dbReference type="Pfam" id="PF24034"/>
    </source>
</evidence>
<protein>
    <recommendedName>
        <fullName evidence="1">DUF7343 domain-containing protein</fullName>
    </recommendedName>
</protein>
<evidence type="ECO:0000313" key="3">
    <source>
        <dbReference type="Proteomes" id="UP001501729"/>
    </source>
</evidence>
<organism evidence="2 3">
    <name type="scientific">Haladaptatus pallidirubidus</name>
    <dbReference type="NCBI Taxonomy" id="1008152"/>
    <lineage>
        <taxon>Archaea</taxon>
        <taxon>Methanobacteriati</taxon>
        <taxon>Methanobacteriota</taxon>
        <taxon>Stenosarchaea group</taxon>
        <taxon>Halobacteria</taxon>
        <taxon>Halobacteriales</taxon>
        <taxon>Haladaptataceae</taxon>
        <taxon>Haladaptatus</taxon>
    </lineage>
</organism>
<evidence type="ECO:0000313" key="2">
    <source>
        <dbReference type="EMBL" id="GAA5063619.1"/>
    </source>
</evidence>
<proteinExistence type="predicted"/>
<dbReference type="Pfam" id="PF24034">
    <property type="entry name" value="DUF7343"/>
    <property type="match status" value="1"/>
</dbReference>
<dbReference type="SUPFAM" id="SSF46785">
    <property type="entry name" value="Winged helix' DNA-binding domain"/>
    <property type="match status" value="1"/>
</dbReference>
<dbReference type="EMBL" id="BAABKX010000026">
    <property type="protein sequence ID" value="GAA5063619.1"/>
    <property type="molecule type" value="Genomic_DNA"/>
</dbReference>
<dbReference type="InterPro" id="IPR036390">
    <property type="entry name" value="WH_DNA-bd_sf"/>
</dbReference>
<dbReference type="Gene3D" id="1.10.10.10">
    <property type="entry name" value="Winged helix-like DNA-binding domain superfamily/Winged helix DNA-binding domain"/>
    <property type="match status" value="1"/>
</dbReference>
<name>A0AAV3UQL3_9EURY</name>
<dbReference type="GeneID" id="302506535"/>
<gene>
    <name evidence="2" type="ORF">GCM10025751_52300</name>
</gene>
<reference evidence="2 3" key="1">
    <citation type="journal article" date="2019" name="Int. J. Syst. Evol. Microbiol.">
        <title>The Global Catalogue of Microorganisms (GCM) 10K type strain sequencing project: providing services to taxonomists for standard genome sequencing and annotation.</title>
        <authorList>
            <consortium name="The Broad Institute Genomics Platform"/>
            <consortium name="The Broad Institute Genome Sequencing Center for Infectious Disease"/>
            <person name="Wu L."/>
            <person name="Ma J."/>
        </authorList>
    </citation>
    <scope>NUCLEOTIDE SEQUENCE [LARGE SCALE GENOMIC DNA]</scope>
    <source>
        <strain evidence="2 3">JCM 17504</strain>
    </source>
</reference>
<keyword evidence="3" id="KW-1185">Reference proteome</keyword>
<dbReference type="InterPro" id="IPR055767">
    <property type="entry name" value="DUF7343"/>
</dbReference>
<dbReference type="AlphaFoldDB" id="A0AAV3UQL3"/>
<comment type="caution">
    <text evidence="2">The sequence shown here is derived from an EMBL/GenBank/DDBJ whole genome shotgun (WGS) entry which is preliminary data.</text>
</comment>
<dbReference type="Proteomes" id="UP001501729">
    <property type="component" value="Unassembled WGS sequence"/>
</dbReference>
<accession>A0AAV3UQL3</accession>
<sequence>MSIYITDQEYIRQLLRSHDGEMYQTEIVESTNWSKTKVSVKLSEMQSDGEITKIPLGRENLVVLPGNEPEIISEQNSTTGQNH</sequence>
<feature type="domain" description="DUF7343" evidence="1">
    <location>
        <begin position="5"/>
        <end position="65"/>
    </location>
</feature>
<dbReference type="InterPro" id="IPR036388">
    <property type="entry name" value="WH-like_DNA-bd_sf"/>
</dbReference>
<dbReference type="RefSeq" id="WP_425556826.1">
    <property type="nucleotide sequence ID" value="NZ_BAABKX010000026.1"/>
</dbReference>